<comment type="caution">
    <text evidence="2">The sequence shown here is derived from an EMBL/GenBank/DDBJ whole genome shotgun (WGS) entry which is preliminary data.</text>
</comment>
<organism evidence="2 3">
    <name type="scientific">Pholiota conissans</name>
    <dbReference type="NCBI Taxonomy" id="109636"/>
    <lineage>
        <taxon>Eukaryota</taxon>
        <taxon>Fungi</taxon>
        <taxon>Dikarya</taxon>
        <taxon>Basidiomycota</taxon>
        <taxon>Agaricomycotina</taxon>
        <taxon>Agaricomycetes</taxon>
        <taxon>Agaricomycetidae</taxon>
        <taxon>Agaricales</taxon>
        <taxon>Agaricineae</taxon>
        <taxon>Strophariaceae</taxon>
        <taxon>Pholiota</taxon>
    </lineage>
</organism>
<keyword evidence="3" id="KW-1185">Reference proteome</keyword>
<evidence type="ECO:0000313" key="2">
    <source>
        <dbReference type="EMBL" id="KAF9472098.1"/>
    </source>
</evidence>
<gene>
    <name evidence="2" type="ORF">BDN70DRAFT_998335</name>
</gene>
<dbReference type="OrthoDB" id="2344312at2759"/>
<dbReference type="EMBL" id="MU155579">
    <property type="protein sequence ID" value="KAF9472098.1"/>
    <property type="molecule type" value="Genomic_DNA"/>
</dbReference>
<dbReference type="Pfam" id="PF24840">
    <property type="entry name" value="NTF2_SigF"/>
    <property type="match status" value="1"/>
</dbReference>
<name>A0A9P5YLP3_9AGAR</name>
<protein>
    <recommendedName>
        <fullName evidence="1">SigF-like NTF2-like domain-containing protein</fullName>
    </recommendedName>
</protein>
<reference evidence="2" key="1">
    <citation type="submission" date="2020-11" db="EMBL/GenBank/DDBJ databases">
        <authorList>
            <consortium name="DOE Joint Genome Institute"/>
            <person name="Ahrendt S."/>
            <person name="Riley R."/>
            <person name="Andreopoulos W."/>
            <person name="Labutti K."/>
            <person name="Pangilinan J."/>
            <person name="Ruiz-Duenas F.J."/>
            <person name="Barrasa J.M."/>
            <person name="Sanchez-Garcia M."/>
            <person name="Camarero S."/>
            <person name="Miyauchi S."/>
            <person name="Serrano A."/>
            <person name="Linde D."/>
            <person name="Babiker R."/>
            <person name="Drula E."/>
            <person name="Ayuso-Fernandez I."/>
            <person name="Pacheco R."/>
            <person name="Padilla G."/>
            <person name="Ferreira P."/>
            <person name="Barriuso J."/>
            <person name="Kellner H."/>
            <person name="Castanera R."/>
            <person name="Alfaro M."/>
            <person name="Ramirez L."/>
            <person name="Pisabarro A.G."/>
            <person name="Kuo A."/>
            <person name="Tritt A."/>
            <person name="Lipzen A."/>
            <person name="He G."/>
            <person name="Yan M."/>
            <person name="Ng V."/>
            <person name="Cullen D."/>
            <person name="Martin F."/>
            <person name="Rosso M.-N."/>
            <person name="Henrissat B."/>
            <person name="Hibbett D."/>
            <person name="Martinez A.T."/>
            <person name="Grigoriev I.V."/>
        </authorList>
    </citation>
    <scope>NUCLEOTIDE SEQUENCE</scope>
    <source>
        <strain evidence="2">CIRM-BRFM 674</strain>
    </source>
</reference>
<sequence>MENPVEEIKAVVHQLTATNSPDIQKAALESYMTSDVAFRHPVCSVNAGPNSRDTMLGIYQWYRVLSPQIEIKVESIMFDSEKDVMILEGVQWFKLFFLPVKPMPARLIIRLTLRKQDGLYYISEQEDFYHPEDFAALLLPPIVPFVKFGLLASGTISGVLARASHLLGWWTPGPNAHEVNGHVEPSEAASEAGLYPDE</sequence>
<evidence type="ECO:0000259" key="1">
    <source>
        <dbReference type="Pfam" id="PF24840"/>
    </source>
</evidence>
<dbReference type="AlphaFoldDB" id="A0A9P5YLP3"/>
<dbReference type="PANTHER" id="PTHR35393">
    <property type="entry name" value="CHROMOSOME 1, WHOLE GENOME SHOTGUN SEQUENCE"/>
    <property type="match status" value="1"/>
</dbReference>
<feature type="domain" description="SigF-like NTF2-like" evidence="1">
    <location>
        <begin position="1"/>
        <end position="169"/>
    </location>
</feature>
<dbReference type="Proteomes" id="UP000807469">
    <property type="component" value="Unassembled WGS sequence"/>
</dbReference>
<evidence type="ECO:0000313" key="3">
    <source>
        <dbReference type="Proteomes" id="UP000807469"/>
    </source>
</evidence>
<proteinExistence type="predicted"/>
<dbReference type="InterPro" id="IPR057514">
    <property type="entry name" value="NTF2_SigF"/>
</dbReference>
<accession>A0A9P5YLP3</accession>
<dbReference type="PANTHER" id="PTHR35393:SF1">
    <property type="entry name" value="SNOAL-LIKE DOMAIN-CONTAINING PROTEIN"/>
    <property type="match status" value="1"/>
</dbReference>